<accession>Q82WW4</accession>
<name>Q82WW4_NITEU</name>
<sequence length="207" mass="22814">MYNANIPSTHEIPSTGRLIRSTVIALLTAIFLLVTVVMPAEYGIDPTGFGEITGLKRMGEIKVSLTEEATADRANAAASLQIELSEAVTAVTESLPLAPKSEMSHEKKITLAPNQGTEIKVTMTKGSKVHYVWRTNGGTAVFDQHGDSKELKINYHSYSKGTGQMREGVLEAAFDGDHGWFWRNRTSTPMTITLKTEGEYTRIRHFK</sequence>
<gene>
    <name evidence="1" type="ordered locus">NE0543</name>
</gene>
<dbReference type="RefSeq" id="WP_011111173.1">
    <property type="nucleotide sequence ID" value="NC_004757.1"/>
</dbReference>
<evidence type="ECO:0000313" key="2">
    <source>
        <dbReference type="Proteomes" id="UP000001416"/>
    </source>
</evidence>
<reference evidence="1 2" key="1">
    <citation type="journal article" date="2003" name="J. Bacteriol.">
        <title>Complete genome sequence of the ammonia-oxidizing bacterium and obligate chemolithoautotroph Nitrosomonas europaea.</title>
        <authorList>
            <person name="Chain P."/>
            <person name="Lamerdin J."/>
            <person name="Larimer F."/>
            <person name="Regala W."/>
            <person name="Land M."/>
            <person name="Hauser L."/>
            <person name="Hooper A."/>
            <person name="Klotz M."/>
            <person name="Norton J."/>
            <person name="Sayavedra-Soto L."/>
            <person name="Arciero D."/>
            <person name="Hommes N."/>
            <person name="Whittaker M."/>
            <person name="Arp D."/>
        </authorList>
    </citation>
    <scope>NUCLEOTIDE SEQUENCE [LARGE SCALE GENOMIC DNA]</scope>
    <source>
        <strain evidence="2">ATCC 19718 / CIP 103999 / KCTC 2705 / NBRC 14298</strain>
    </source>
</reference>
<keyword evidence="2" id="KW-1185">Reference proteome</keyword>
<dbReference type="EMBL" id="AL954747">
    <property type="protein sequence ID" value="CAD84454.1"/>
    <property type="molecule type" value="Genomic_DNA"/>
</dbReference>
<dbReference type="HOGENOM" id="CLU_113667_0_0_4"/>
<proteinExistence type="predicted"/>
<evidence type="ECO:0000313" key="1">
    <source>
        <dbReference type="EMBL" id="CAD84454.1"/>
    </source>
</evidence>
<dbReference type="GeneID" id="87103746"/>
<dbReference type="AlphaFoldDB" id="Q82WW4"/>
<protein>
    <submittedName>
        <fullName evidence="1">Putative (L31491) ORF2 putative [Plasmid pTOM9]</fullName>
    </submittedName>
</protein>
<dbReference type="KEGG" id="neu:NE0543"/>
<dbReference type="OrthoDB" id="952847at2"/>
<dbReference type="STRING" id="228410.NE0543"/>
<organism evidence="1 2">
    <name type="scientific">Nitrosomonas europaea (strain ATCC 19718 / CIP 103999 / KCTC 2705 / NBRC 14298)</name>
    <dbReference type="NCBI Taxonomy" id="228410"/>
    <lineage>
        <taxon>Bacteria</taxon>
        <taxon>Pseudomonadati</taxon>
        <taxon>Pseudomonadota</taxon>
        <taxon>Betaproteobacteria</taxon>
        <taxon>Nitrosomonadales</taxon>
        <taxon>Nitrosomonadaceae</taxon>
        <taxon>Nitrosomonas</taxon>
    </lineage>
</organism>
<dbReference type="eggNOG" id="ENOG502ZREC">
    <property type="taxonomic scope" value="Bacteria"/>
</dbReference>
<dbReference type="Proteomes" id="UP000001416">
    <property type="component" value="Chromosome"/>
</dbReference>